<dbReference type="Proteomes" id="UP000278756">
    <property type="component" value="Chromosome 1"/>
</dbReference>
<gene>
    <name evidence="3" type="ORF">EM6_0507</name>
</gene>
<sequence length="142" mass="14378">MVKSKAGSAVAGAVVAAAVATVANQAAEAVTDAVSGDDAPETGDDTQPEGDKPGLIESVIDAIIPDQVQEAAADTLALAGLAVETFTGIPDGTPANKVRFLLEKLGEALEIVLTDSDADTHAVMKRFGQLQAAFEQHPKAVA</sequence>
<evidence type="ECO:0000256" key="1">
    <source>
        <dbReference type="SAM" id="MobiDB-lite"/>
    </source>
</evidence>
<feature type="chain" id="PRO_5018288943" description="Secreted protein" evidence="2">
    <location>
        <begin position="27"/>
        <end position="142"/>
    </location>
</feature>
<accession>A0A3G9FY12</accession>
<feature type="region of interest" description="Disordered" evidence="1">
    <location>
        <begin position="29"/>
        <end position="53"/>
    </location>
</feature>
<dbReference type="AlphaFoldDB" id="A0A3G9FY12"/>
<evidence type="ECO:0000313" key="3">
    <source>
        <dbReference type="EMBL" id="BBF79930.1"/>
    </source>
</evidence>
<protein>
    <recommendedName>
        <fullName evidence="5">Secreted protein</fullName>
    </recommendedName>
</protein>
<keyword evidence="2" id="KW-0732">Signal</keyword>
<reference evidence="4" key="2">
    <citation type="journal article" date="2017" name="Plant Physiol. Biochem.">
        <title>Differential oxidative and antioxidative response of duckweed Lemna minor toward plant growth promoting/inhibiting bacteria.</title>
        <authorList>
            <person name="Ishizawa H."/>
            <person name="Kuroda M."/>
            <person name="Morikawa M."/>
            <person name="Ike M."/>
        </authorList>
    </citation>
    <scope>NUCLEOTIDE SEQUENCE [LARGE SCALE GENOMIC DNA]</scope>
    <source>
        <strain evidence="4">M6</strain>
    </source>
</reference>
<dbReference type="RefSeq" id="WP_126420081.1">
    <property type="nucleotide sequence ID" value="NZ_AP018827.1"/>
</dbReference>
<feature type="signal peptide" evidence="2">
    <location>
        <begin position="1"/>
        <end position="26"/>
    </location>
</feature>
<organism evidence="3 4">
    <name type="scientific">Asticcacaulis excentricus</name>
    <dbReference type="NCBI Taxonomy" id="78587"/>
    <lineage>
        <taxon>Bacteria</taxon>
        <taxon>Pseudomonadati</taxon>
        <taxon>Pseudomonadota</taxon>
        <taxon>Alphaproteobacteria</taxon>
        <taxon>Caulobacterales</taxon>
        <taxon>Caulobacteraceae</taxon>
        <taxon>Asticcacaulis</taxon>
    </lineage>
</organism>
<evidence type="ECO:0000313" key="4">
    <source>
        <dbReference type="Proteomes" id="UP000278756"/>
    </source>
</evidence>
<name>A0A3G9FY12_9CAUL</name>
<proteinExistence type="predicted"/>
<evidence type="ECO:0008006" key="5">
    <source>
        <dbReference type="Google" id="ProtNLM"/>
    </source>
</evidence>
<feature type="compositionally biased region" description="Acidic residues" evidence="1">
    <location>
        <begin position="38"/>
        <end position="48"/>
    </location>
</feature>
<reference evidence="4" key="1">
    <citation type="journal article" date="2017" name="Biotechnol. Biofuels">
        <title>Evaluation of environmental bacterial communities as a factor affecting the growth of duckweed Lemna minor.</title>
        <authorList>
            <person name="Ishizawa H."/>
            <person name="Kuroda M."/>
            <person name="Morikawa M."/>
            <person name="Ike M."/>
        </authorList>
    </citation>
    <scope>NUCLEOTIDE SEQUENCE [LARGE SCALE GENOMIC DNA]</scope>
    <source>
        <strain evidence="4">M6</strain>
    </source>
</reference>
<dbReference type="EMBL" id="AP018827">
    <property type="protein sequence ID" value="BBF79930.1"/>
    <property type="molecule type" value="Genomic_DNA"/>
</dbReference>
<evidence type="ECO:0000256" key="2">
    <source>
        <dbReference type="SAM" id="SignalP"/>
    </source>
</evidence>